<gene>
    <name evidence="3" type="ORF">HYPSUDRAFT_204279</name>
</gene>
<dbReference type="EMBL" id="KN817573">
    <property type="protein sequence ID" value="KJA19852.1"/>
    <property type="molecule type" value="Genomic_DNA"/>
</dbReference>
<name>A0A0D2KZF1_HYPSF</name>
<organism evidence="3 4">
    <name type="scientific">Hypholoma sublateritium (strain FD-334 SS-4)</name>
    <dbReference type="NCBI Taxonomy" id="945553"/>
    <lineage>
        <taxon>Eukaryota</taxon>
        <taxon>Fungi</taxon>
        <taxon>Dikarya</taxon>
        <taxon>Basidiomycota</taxon>
        <taxon>Agaricomycotina</taxon>
        <taxon>Agaricomycetes</taxon>
        <taxon>Agaricomycetidae</taxon>
        <taxon>Agaricales</taxon>
        <taxon>Agaricineae</taxon>
        <taxon>Strophariaceae</taxon>
        <taxon>Hypholoma</taxon>
    </lineage>
</organism>
<keyword evidence="1" id="KW-0472">Membrane</keyword>
<accession>A0A0D2KZF1</accession>
<evidence type="ECO:0000259" key="2">
    <source>
        <dbReference type="Pfam" id="PF20152"/>
    </source>
</evidence>
<dbReference type="STRING" id="945553.A0A0D2KZF1"/>
<dbReference type="Pfam" id="PF20152">
    <property type="entry name" value="DUF6534"/>
    <property type="match status" value="1"/>
</dbReference>
<sequence>MANWILYGILSVQFYLYYIAFPKDPHVLKLIVFAQLLLETTQTATSTYDLIHHVTEAYTNPNAINEVGTIWISIPLMIGLIASVTQWFYCYRVGVLTRSKFAVALISLLSLGQLAAAIAVAIQEKDAVLLTRLLSQKSTMTAIGIWGSCSFACDIVIAAIMTYYLKKGDTGFENTHNMIVRLIRLSIESGCVTAFSAGVLVVLVFLPGPPPYYAAAAAVVGKAYSNSMMAMLNSRVKPVSNAPALEAPSWNESVKPSAPDSSTGGTEGFVFRGRDSEVGFDSSASEFPPPGELATSPRAYALGNAYRRRPPAHAPIRNGVFARLHALYAALTAEYAEHHAYAGRSRSTRSTPRCCLHAQPRTGCALAV</sequence>
<feature type="transmembrane region" description="Helical" evidence="1">
    <location>
        <begin position="101"/>
        <end position="123"/>
    </location>
</feature>
<keyword evidence="4" id="KW-1185">Reference proteome</keyword>
<protein>
    <recommendedName>
        <fullName evidence="2">DUF6534 domain-containing protein</fullName>
    </recommendedName>
</protein>
<reference evidence="4" key="1">
    <citation type="submission" date="2014-04" db="EMBL/GenBank/DDBJ databases">
        <title>Evolutionary Origins and Diversification of the Mycorrhizal Mutualists.</title>
        <authorList>
            <consortium name="DOE Joint Genome Institute"/>
            <consortium name="Mycorrhizal Genomics Consortium"/>
            <person name="Kohler A."/>
            <person name="Kuo A."/>
            <person name="Nagy L.G."/>
            <person name="Floudas D."/>
            <person name="Copeland A."/>
            <person name="Barry K.W."/>
            <person name="Cichocki N."/>
            <person name="Veneault-Fourrey C."/>
            <person name="LaButti K."/>
            <person name="Lindquist E.A."/>
            <person name="Lipzen A."/>
            <person name="Lundell T."/>
            <person name="Morin E."/>
            <person name="Murat C."/>
            <person name="Riley R."/>
            <person name="Ohm R."/>
            <person name="Sun H."/>
            <person name="Tunlid A."/>
            <person name="Henrissat B."/>
            <person name="Grigoriev I.V."/>
            <person name="Hibbett D.S."/>
            <person name="Martin F."/>
        </authorList>
    </citation>
    <scope>NUCLEOTIDE SEQUENCE [LARGE SCALE GENOMIC DNA]</scope>
    <source>
        <strain evidence="4">FD-334 SS-4</strain>
    </source>
</reference>
<dbReference type="OrthoDB" id="3155837at2759"/>
<evidence type="ECO:0000313" key="3">
    <source>
        <dbReference type="EMBL" id="KJA19852.1"/>
    </source>
</evidence>
<feature type="domain" description="DUF6534" evidence="2">
    <location>
        <begin position="150"/>
        <end position="236"/>
    </location>
</feature>
<feature type="transmembrane region" description="Helical" evidence="1">
    <location>
        <begin position="185"/>
        <end position="206"/>
    </location>
</feature>
<feature type="transmembrane region" description="Helical" evidence="1">
    <location>
        <begin position="70"/>
        <end position="89"/>
    </location>
</feature>
<evidence type="ECO:0000313" key="4">
    <source>
        <dbReference type="Proteomes" id="UP000054270"/>
    </source>
</evidence>
<proteinExistence type="predicted"/>
<feature type="transmembrane region" description="Helical" evidence="1">
    <location>
        <begin position="143"/>
        <end position="165"/>
    </location>
</feature>
<dbReference type="PANTHER" id="PTHR40465">
    <property type="entry name" value="CHROMOSOME 1, WHOLE GENOME SHOTGUN SEQUENCE"/>
    <property type="match status" value="1"/>
</dbReference>
<dbReference type="InterPro" id="IPR045339">
    <property type="entry name" value="DUF6534"/>
</dbReference>
<dbReference type="PANTHER" id="PTHR40465:SF1">
    <property type="entry name" value="DUF6534 DOMAIN-CONTAINING PROTEIN"/>
    <property type="match status" value="1"/>
</dbReference>
<dbReference type="OMA" id="LTHWETT"/>
<keyword evidence="1" id="KW-1133">Transmembrane helix</keyword>
<evidence type="ECO:0000256" key="1">
    <source>
        <dbReference type="SAM" id="Phobius"/>
    </source>
</evidence>
<dbReference type="AlphaFoldDB" id="A0A0D2KZF1"/>
<dbReference type="Proteomes" id="UP000054270">
    <property type="component" value="Unassembled WGS sequence"/>
</dbReference>
<keyword evidence="1" id="KW-0812">Transmembrane</keyword>